<dbReference type="GO" id="GO:0000902">
    <property type="term" value="P:cell morphogenesis"/>
    <property type="evidence" value="ECO:0007669"/>
    <property type="project" value="InterPro"/>
</dbReference>
<dbReference type="PANTHER" id="PTHR12295">
    <property type="entry name" value="FURRY-RELATED"/>
    <property type="match status" value="1"/>
</dbReference>
<proteinExistence type="predicted"/>
<reference evidence="3" key="1">
    <citation type="submission" date="2025-08" db="UniProtKB">
        <authorList>
            <consortium name="RefSeq"/>
        </authorList>
    </citation>
    <scope>IDENTIFICATION</scope>
    <source>
        <strain evidence="3">Quisiro</strain>
        <tissue evidence="3">Liver</tissue>
    </source>
</reference>
<dbReference type="GO" id="GO:0031175">
    <property type="term" value="P:neuron projection development"/>
    <property type="evidence" value="ECO:0007669"/>
    <property type="project" value="TreeGrafter"/>
</dbReference>
<feature type="region of interest" description="Disordered" evidence="1">
    <location>
        <begin position="23"/>
        <end position="47"/>
    </location>
</feature>
<dbReference type="InParanoid" id="A0A2I4BDD3"/>
<protein>
    <submittedName>
        <fullName evidence="3">Protein furry homolog</fullName>
    </submittedName>
</protein>
<evidence type="ECO:0000313" key="3">
    <source>
        <dbReference type="RefSeq" id="XP_013865748.1"/>
    </source>
</evidence>
<dbReference type="GO" id="GO:0005938">
    <property type="term" value="C:cell cortex"/>
    <property type="evidence" value="ECO:0007669"/>
    <property type="project" value="TreeGrafter"/>
</dbReference>
<organism evidence="2 3">
    <name type="scientific">Austrofundulus limnaeus</name>
    <name type="common">Annual killifish</name>
    <dbReference type="NCBI Taxonomy" id="52670"/>
    <lineage>
        <taxon>Eukaryota</taxon>
        <taxon>Metazoa</taxon>
        <taxon>Chordata</taxon>
        <taxon>Craniata</taxon>
        <taxon>Vertebrata</taxon>
        <taxon>Euteleostomi</taxon>
        <taxon>Actinopterygii</taxon>
        <taxon>Neopterygii</taxon>
        <taxon>Teleostei</taxon>
        <taxon>Neoteleostei</taxon>
        <taxon>Acanthomorphata</taxon>
        <taxon>Ovalentaria</taxon>
        <taxon>Atherinomorphae</taxon>
        <taxon>Cyprinodontiformes</taxon>
        <taxon>Rivulidae</taxon>
        <taxon>Austrofundulus</taxon>
    </lineage>
</organism>
<accession>A0A2I4BDD3</accession>
<keyword evidence="2" id="KW-1185">Reference proteome</keyword>
<evidence type="ECO:0000256" key="1">
    <source>
        <dbReference type="SAM" id="MobiDB-lite"/>
    </source>
</evidence>
<dbReference type="InterPro" id="IPR039867">
    <property type="entry name" value="Furry/Tao3/Mor2"/>
</dbReference>
<dbReference type="STRING" id="52670.A0A2I4BDD3"/>
<dbReference type="GeneID" id="106518868"/>
<dbReference type="GO" id="GO:0030427">
    <property type="term" value="C:site of polarized growth"/>
    <property type="evidence" value="ECO:0007669"/>
    <property type="project" value="TreeGrafter"/>
</dbReference>
<dbReference type="AlphaFoldDB" id="A0A2I4BDD3"/>
<name>A0A2I4BDD3_AUSLI</name>
<dbReference type="KEGG" id="alim:106518868"/>
<evidence type="ECO:0000313" key="2">
    <source>
        <dbReference type="Proteomes" id="UP000192220"/>
    </source>
</evidence>
<gene>
    <name evidence="3" type="primary">LOC106518868</name>
</gene>
<dbReference type="Proteomes" id="UP000192220">
    <property type="component" value="Unplaced"/>
</dbReference>
<dbReference type="OrthoDB" id="6287725at2759"/>
<dbReference type="PANTHER" id="PTHR12295:SF29">
    <property type="entry name" value="PROTEIN FURRY HOMOLOG"/>
    <property type="match status" value="1"/>
</dbReference>
<dbReference type="RefSeq" id="XP_013865748.1">
    <property type="nucleotide sequence ID" value="XM_014010294.1"/>
</dbReference>
<sequence>MLSYLLPWLSNIELVDTGLLPPASSPCTPEEEARGQAQGMSPSLRGNGWGSLQATSLVLNNLMFMTAKYGDEVPGPEIENAWNALVSNERWGNNLRITLQFLISLCGVSSDTTLLPYVS</sequence>